<dbReference type="GO" id="GO:0070765">
    <property type="term" value="C:gamma-secretase complex"/>
    <property type="evidence" value="ECO:0007669"/>
    <property type="project" value="TreeGrafter"/>
</dbReference>
<feature type="transmembrane region" description="Helical" evidence="8">
    <location>
        <begin position="18"/>
        <end position="38"/>
    </location>
</feature>
<dbReference type="PANTHER" id="PTHR16318:SF0">
    <property type="entry name" value="GAMMA-SECRETASE SUBUNIT PEN-2"/>
    <property type="match status" value="1"/>
</dbReference>
<dbReference type="Proteomes" id="UP000887566">
    <property type="component" value="Unplaced"/>
</dbReference>
<evidence type="ECO:0000256" key="1">
    <source>
        <dbReference type="ARBA" id="ARBA00004141"/>
    </source>
</evidence>
<dbReference type="AlphaFoldDB" id="A0A914W4T1"/>
<feature type="transmembrane region" description="Helical" evidence="8">
    <location>
        <begin position="58"/>
        <end position="78"/>
    </location>
</feature>
<evidence type="ECO:0000256" key="3">
    <source>
        <dbReference type="ARBA" id="ARBA00018306"/>
    </source>
</evidence>
<dbReference type="Pfam" id="PF10251">
    <property type="entry name" value="PEN-2"/>
    <property type="match status" value="1"/>
</dbReference>
<keyword evidence="5" id="KW-0914">Notch signaling pathway</keyword>
<organism evidence="9 10">
    <name type="scientific">Plectus sambesii</name>
    <dbReference type="NCBI Taxonomy" id="2011161"/>
    <lineage>
        <taxon>Eukaryota</taxon>
        <taxon>Metazoa</taxon>
        <taxon>Ecdysozoa</taxon>
        <taxon>Nematoda</taxon>
        <taxon>Chromadorea</taxon>
        <taxon>Plectida</taxon>
        <taxon>Plectina</taxon>
        <taxon>Plectoidea</taxon>
        <taxon>Plectidae</taxon>
        <taxon>Plectus</taxon>
    </lineage>
</organism>
<proteinExistence type="inferred from homology"/>
<dbReference type="InterPro" id="IPR019379">
    <property type="entry name" value="Gamma_Secretase_Asp_P_PEN2"/>
</dbReference>
<dbReference type="PANTHER" id="PTHR16318">
    <property type="entry name" value="GAMMA-SECRETASE SUBUNIT PEN-2"/>
    <property type="match status" value="1"/>
</dbReference>
<reference evidence="10" key="1">
    <citation type="submission" date="2022-11" db="UniProtKB">
        <authorList>
            <consortium name="WormBaseParasite"/>
        </authorList>
    </citation>
    <scope>IDENTIFICATION</scope>
</reference>
<comment type="subcellular location">
    <subcellularLocation>
        <location evidence="1">Membrane</location>
        <topology evidence="1">Multi-pass membrane protein</topology>
    </subcellularLocation>
</comment>
<evidence type="ECO:0000256" key="4">
    <source>
        <dbReference type="ARBA" id="ARBA00022692"/>
    </source>
</evidence>
<evidence type="ECO:0000313" key="10">
    <source>
        <dbReference type="WBParaSite" id="PSAMB.scaffold3019size20003.g20025.t1"/>
    </source>
</evidence>
<evidence type="ECO:0000256" key="7">
    <source>
        <dbReference type="ARBA" id="ARBA00023136"/>
    </source>
</evidence>
<keyword evidence="4 8" id="KW-0812">Transmembrane</keyword>
<evidence type="ECO:0000256" key="6">
    <source>
        <dbReference type="ARBA" id="ARBA00022989"/>
    </source>
</evidence>
<accession>A0A914W4T1</accession>
<evidence type="ECO:0000256" key="8">
    <source>
        <dbReference type="SAM" id="Phobius"/>
    </source>
</evidence>
<keyword evidence="6 8" id="KW-1133">Transmembrane helix</keyword>
<evidence type="ECO:0000313" key="9">
    <source>
        <dbReference type="Proteomes" id="UP000887566"/>
    </source>
</evidence>
<protein>
    <recommendedName>
        <fullName evidence="3">Gamma-secretase subunit PEN-2</fullName>
    </recommendedName>
</protein>
<evidence type="ECO:0000256" key="2">
    <source>
        <dbReference type="ARBA" id="ARBA00009607"/>
    </source>
</evidence>
<keyword evidence="9" id="KW-1185">Reference proteome</keyword>
<dbReference type="WBParaSite" id="PSAMB.scaffold3019size20003.g20025.t1">
    <property type="protein sequence ID" value="PSAMB.scaffold3019size20003.g20025.t1"/>
    <property type="gene ID" value="PSAMB.scaffold3019size20003.g20025"/>
</dbReference>
<evidence type="ECO:0000256" key="5">
    <source>
        <dbReference type="ARBA" id="ARBA00022976"/>
    </source>
</evidence>
<sequence length="101" mass="11926">MDLKKVSDDEKLFLCKRYFYWGLALLPFLWLVNVVWFFKQAFIRPPFPQQNLIKNYVIYSGIGLGLWTVLFVTWQVVFQTNRVAWGASGDYLSFVFPKGYA</sequence>
<comment type="similarity">
    <text evidence="2">Belongs to the PEN-2 family.</text>
</comment>
<name>A0A914W4T1_9BILA</name>
<dbReference type="GO" id="GO:0007219">
    <property type="term" value="P:Notch signaling pathway"/>
    <property type="evidence" value="ECO:0007669"/>
    <property type="project" value="UniProtKB-KW"/>
</dbReference>
<keyword evidence="7 8" id="KW-0472">Membrane</keyword>